<accession>A0A164MV91</accession>
<evidence type="ECO:0000256" key="1">
    <source>
        <dbReference type="ARBA" id="ARBA00022729"/>
    </source>
</evidence>
<evidence type="ECO:0000259" key="3">
    <source>
        <dbReference type="PROSITE" id="PS51164"/>
    </source>
</evidence>
<evidence type="ECO:0000256" key="2">
    <source>
        <dbReference type="SAM" id="SignalP"/>
    </source>
</evidence>
<dbReference type="InterPro" id="IPR000254">
    <property type="entry name" value="CBD"/>
</dbReference>
<dbReference type="SUPFAM" id="SSF57180">
    <property type="entry name" value="Cellulose-binding domain"/>
    <property type="match status" value="1"/>
</dbReference>
<evidence type="ECO:0000313" key="5">
    <source>
        <dbReference type="Proteomes" id="UP000076722"/>
    </source>
</evidence>
<keyword evidence="5" id="KW-1185">Reference proteome</keyword>
<sequence length="166" mass="17005">MISFVPIVLLGLVSLVQGAITSTPTITHAASPSSTLCTSVHTTVTTLGGTCPFGPCTTTTIHPTCITVPLDSSSRASASSASSTPCTTANTVHISTICPTTTISCTPTEIFSTITSTSIYACPTMYQSVYGQCGGQGYVGPSVCTTSATCNPVYPTWYSQVVSVRS</sequence>
<dbReference type="AlphaFoldDB" id="A0A164MV91"/>
<dbReference type="InterPro" id="IPR035971">
    <property type="entry name" value="CBD_sf"/>
</dbReference>
<evidence type="ECO:0000313" key="4">
    <source>
        <dbReference type="EMBL" id="KZS87070.1"/>
    </source>
</evidence>
<feature type="domain" description="CBM1" evidence="3">
    <location>
        <begin position="125"/>
        <end position="162"/>
    </location>
</feature>
<dbReference type="GO" id="GO:0005975">
    <property type="term" value="P:carbohydrate metabolic process"/>
    <property type="evidence" value="ECO:0007669"/>
    <property type="project" value="InterPro"/>
</dbReference>
<reference evidence="4 5" key="1">
    <citation type="journal article" date="2016" name="Mol. Biol. Evol.">
        <title>Comparative Genomics of Early-Diverging Mushroom-Forming Fungi Provides Insights into the Origins of Lignocellulose Decay Capabilities.</title>
        <authorList>
            <person name="Nagy L.G."/>
            <person name="Riley R."/>
            <person name="Tritt A."/>
            <person name="Adam C."/>
            <person name="Daum C."/>
            <person name="Floudas D."/>
            <person name="Sun H."/>
            <person name="Yadav J.S."/>
            <person name="Pangilinan J."/>
            <person name="Larsson K.H."/>
            <person name="Matsuura K."/>
            <person name="Barry K."/>
            <person name="Labutti K."/>
            <person name="Kuo R."/>
            <person name="Ohm R.A."/>
            <person name="Bhattacharya S.S."/>
            <person name="Shirouzu T."/>
            <person name="Yoshinaga Y."/>
            <person name="Martin F.M."/>
            <person name="Grigoriev I.V."/>
            <person name="Hibbett D.S."/>
        </authorList>
    </citation>
    <scope>NUCLEOTIDE SEQUENCE [LARGE SCALE GENOMIC DNA]</scope>
    <source>
        <strain evidence="4 5">HHB9708</strain>
    </source>
</reference>
<dbReference type="GO" id="GO:0030248">
    <property type="term" value="F:cellulose binding"/>
    <property type="evidence" value="ECO:0007669"/>
    <property type="project" value="InterPro"/>
</dbReference>
<gene>
    <name evidence="4" type="ORF">SISNIDRAFT_322708</name>
</gene>
<feature type="chain" id="PRO_5007851913" description="CBM1 domain-containing protein" evidence="2">
    <location>
        <begin position="19"/>
        <end position="166"/>
    </location>
</feature>
<proteinExistence type="predicted"/>
<dbReference type="SMART" id="SM00236">
    <property type="entry name" value="fCBD"/>
    <property type="match status" value="1"/>
</dbReference>
<dbReference type="PROSITE" id="PS51164">
    <property type="entry name" value="CBM1_2"/>
    <property type="match status" value="1"/>
</dbReference>
<keyword evidence="1 2" id="KW-0732">Signal</keyword>
<protein>
    <recommendedName>
        <fullName evidence="3">CBM1 domain-containing protein</fullName>
    </recommendedName>
</protein>
<dbReference type="GO" id="GO:0005576">
    <property type="term" value="C:extracellular region"/>
    <property type="evidence" value="ECO:0007669"/>
    <property type="project" value="InterPro"/>
</dbReference>
<organism evidence="4 5">
    <name type="scientific">Sistotremastrum niveocremeum HHB9708</name>
    <dbReference type="NCBI Taxonomy" id="1314777"/>
    <lineage>
        <taxon>Eukaryota</taxon>
        <taxon>Fungi</taxon>
        <taxon>Dikarya</taxon>
        <taxon>Basidiomycota</taxon>
        <taxon>Agaricomycotina</taxon>
        <taxon>Agaricomycetes</taxon>
        <taxon>Sistotremastrales</taxon>
        <taxon>Sistotremastraceae</taxon>
        <taxon>Sertulicium</taxon>
        <taxon>Sertulicium niveocremeum</taxon>
    </lineage>
</organism>
<dbReference type="EMBL" id="KV419457">
    <property type="protein sequence ID" value="KZS87070.1"/>
    <property type="molecule type" value="Genomic_DNA"/>
</dbReference>
<dbReference type="Pfam" id="PF00734">
    <property type="entry name" value="CBM_1"/>
    <property type="match status" value="1"/>
</dbReference>
<dbReference type="Proteomes" id="UP000076722">
    <property type="component" value="Unassembled WGS sequence"/>
</dbReference>
<feature type="signal peptide" evidence="2">
    <location>
        <begin position="1"/>
        <end position="18"/>
    </location>
</feature>
<name>A0A164MV91_9AGAM</name>